<dbReference type="OrthoDB" id="9800516at2"/>
<evidence type="ECO:0000313" key="2">
    <source>
        <dbReference type="EMBL" id="MCR2042910.1"/>
    </source>
</evidence>
<dbReference type="InterPro" id="IPR029062">
    <property type="entry name" value="Class_I_gatase-like"/>
</dbReference>
<feature type="domain" description="DJ-1/PfpI" evidence="1">
    <location>
        <begin position="2"/>
        <end position="132"/>
    </location>
</feature>
<name>A0A9X2MH03_9FIRM</name>
<dbReference type="SUPFAM" id="SSF52317">
    <property type="entry name" value="Class I glutamine amidotransferase-like"/>
    <property type="match status" value="1"/>
</dbReference>
<keyword evidence="3" id="KW-1185">Reference proteome</keyword>
<dbReference type="Gene3D" id="3.40.50.880">
    <property type="match status" value="1"/>
</dbReference>
<gene>
    <name evidence="2" type="ORF">NSA23_02140</name>
</gene>
<dbReference type="AlphaFoldDB" id="A0A9X2MH03"/>
<reference evidence="2" key="1">
    <citation type="submission" date="2022-07" db="EMBL/GenBank/DDBJ databases">
        <title>Enhanced cultured diversity of the mouse gut microbiota enables custom-made synthetic communities.</title>
        <authorList>
            <person name="Afrizal A."/>
        </authorList>
    </citation>
    <scope>NUCLEOTIDE SEQUENCE</scope>
    <source>
        <strain evidence="2">DSM 29482</strain>
    </source>
</reference>
<organism evidence="2 3">
    <name type="scientific">Anaerosalibacter massiliensis</name>
    <dbReference type="NCBI Taxonomy" id="1347392"/>
    <lineage>
        <taxon>Bacteria</taxon>
        <taxon>Bacillati</taxon>
        <taxon>Bacillota</taxon>
        <taxon>Tissierellia</taxon>
        <taxon>Tissierellales</taxon>
        <taxon>Sporanaerobacteraceae</taxon>
        <taxon>Anaerosalibacter</taxon>
    </lineage>
</organism>
<evidence type="ECO:0000259" key="1">
    <source>
        <dbReference type="Pfam" id="PF01965"/>
    </source>
</evidence>
<protein>
    <submittedName>
        <fullName evidence="2">DJ-1/PfpI family protein</fullName>
    </submittedName>
</protein>
<dbReference type="Proteomes" id="UP001142078">
    <property type="component" value="Unassembled WGS sequence"/>
</dbReference>
<accession>A0A9X2MH03</accession>
<dbReference type="RefSeq" id="WP_042681453.1">
    <property type="nucleotide sequence ID" value="NZ_CABKTM010000043.1"/>
</dbReference>
<dbReference type="EMBL" id="JANJZL010000001">
    <property type="protein sequence ID" value="MCR2042910.1"/>
    <property type="molecule type" value="Genomic_DNA"/>
</dbReference>
<sequence>MKKTAVFLYDKCCLFELTVALEMLQMAQKPITYFATELQPIRSEEGLLVKADCTLEELNVNEYDSLLLTGSSDARGAVEDVKVLQFIDKFYKKEALIGAISIAPIFLLKLGHLKGKPFMIGVEKHHLYEEGVTEEDMIQMIGWKAACDGAVPEKYLKADNIITSVAFGFRQWAIAIGKELGIPVYPGSFDLEKE</sequence>
<comment type="caution">
    <text evidence="2">The sequence shown here is derived from an EMBL/GenBank/DDBJ whole genome shotgun (WGS) entry which is preliminary data.</text>
</comment>
<dbReference type="Pfam" id="PF01965">
    <property type="entry name" value="DJ-1_PfpI"/>
    <property type="match status" value="1"/>
</dbReference>
<evidence type="ECO:0000313" key="3">
    <source>
        <dbReference type="Proteomes" id="UP001142078"/>
    </source>
</evidence>
<proteinExistence type="predicted"/>
<dbReference type="InterPro" id="IPR002818">
    <property type="entry name" value="DJ-1/PfpI"/>
</dbReference>